<organism evidence="1 2">
    <name type="scientific">Colletotrichum sojae</name>
    <dbReference type="NCBI Taxonomy" id="2175907"/>
    <lineage>
        <taxon>Eukaryota</taxon>
        <taxon>Fungi</taxon>
        <taxon>Dikarya</taxon>
        <taxon>Ascomycota</taxon>
        <taxon>Pezizomycotina</taxon>
        <taxon>Sordariomycetes</taxon>
        <taxon>Hypocreomycetidae</taxon>
        <taxon>Glomerellales</taxon>
        <taxon>Glomerellaceae</taxon>
        <taxon>Colletotrichum</taxon>
        <taxon>Colletotrichum orchidearum species complex</taxon>
    </lineage>
</organism>
<dbReference type="AlphaFoldDB" id="A0A8H6JSR7"/>
<accession>A0A8H6JSR7</accession>
<keyword evidence="2" id="KW-1185">Reference proteome</keyword>
<name>A0A8H6JSR7_9PEZI</name>
<gene>
    <name evidence="1" type="ORF">CSOJ01_01979</name>
</gene>
<sequence length="190" mass="21958">MHEEPGFVFIQPQVIRGSGLENMYQDSDGWVQVPRHLLLVGIHVKERHPDKVHPVKQGRHVFKIDDRGTCELYTKELQEFIRLFHDFLDRASSQRTDLAKMGIHEGLLDYMDTRMKDGFKGSGTYELFKGKFPTPKQLWDNRPEMRFNSALTPTTQPSPRASSWGLWAAEYIHLIAGQINSDVHTIHAFD</sequence>
<proteinExistence type="predicted"/>
<reference evidence="1 2" key="1">
    <citation type="journal article" date="2020" name="Phytopathology">
        <title>Genome Sequence Resources of Colletotrichum truncatum, C. plurivorum, C. musicola, and C. sojae: Four Species Pathogenic to Soybean (Glycine max).</title>
        <authorList>
            <person name="Rogerio F."/>
            <person name="Boufleur T.R."/>
            <person name="Ciampi-Guillardi M."/>
            <person name="Sukno S.A."/>
            <person name="Thon M.R."/>
            <person name="Massola Junior N.S."/>
            <person name="Baroncelli R."/>
        </authorList>
    </citation>
    <scope>NUCLEOTIDE SEQUENCE [LARGE SCALE GENOMIC DNA]</scope>
    <source>
        <strain evidence="1 2">LFN0009</strain>
    </source>
</reference>
<evidence type="ECO:0000313" key="1">
    <source>
        <dbReference type="EMBL" id="KAF6818338.1"/>
    </source>
</evidence>
<dbReference type="EMBL" id="WIGN01000016">
    <property type="protein sequence ID" value="KAF6818338.1"/>
    <property type="molecule type" value="Genomic_DNA"/>
</dbReference>
<protein>
    <submittedName>
        <fullName evidence="1">Uncharacterized protein</fullName>
    </submittedName>
</protein>
<comment type="caution">
    <text evidence="1">The sequence shown here is derived from an EMBL/GenBank/DDBJ whole genome shotgun (WGS) entry which is preliminary data.</text>
</comment>
<evidence type="ECO:0000313" key="2">
    <source>
        <dbReference type="Proteomes" id="UP000652219"/>
    </source>
</evidence>
<dbReference type="Proteomes" id="UP000652219">
    <property type="component" value="Unassembled WGS sequence"/>
</dbReference>